<evidence type="ECO:0000259" key="5">
    <source>
        <dbReference type="Pfam" id="PF00828"/>
    </source>
</evidence>
<dbReference type="InterPro" id="IPR021131">
    <property type="entry name" value="Ribosomal_uL15/eL18"/>
</dbReference>
<dbReference type="AlphaFoldDB" id="A0A381R8N7"/>
<proteinExistence type="inferred from homology"/>
<dbReference type="NCBIfam" id="TIGR01071">
    <property type="entry name" value="rplO_bact"/>
    <property type="match status" value="1"/>
</dbReference>
<dbReference type="PANTHER" id="PTHR12934:SF11">
    <property type="entry name" value="LARGE RIBOSOMAL SUBUNIT PROTEIN UL15M"/>
    <property type="match status" value="1"/>
</dbReference>
<keyword evidence="2" id="KW-0689">Ribosomal protein</keyword>
<dbReference type="GO" id="GO:0006412">
    <property type="term" value="P:translation"/>
    <property type="evidence" value="ECO:0007669"/>
    <property type="project" value="InterPro"/>
</dbReference>
<evidence type="ECO:0000313" key="6">
    <source>
        <dbReference type="EMBL" id="SUZ87970.1"/>
    </source>
</evidence>
<dbReference type="PANTHER" id="PTHR12934">
    <property type="entry name" value="50S RIBOSOMAL PROTEIN L15"/>
    <property type="match status" value="1"/>
</dbReference>
<dbReference type="InterPro" id="IPR036227">
    <property type="entry name" value="Ribosomal_uL15/eL18_sf"/>
</dbReference>
<dbReference type="Pfam" id="PF00828">
    <property type="entry name" value="Ribosomal_L27A"/>
    <property type="match status" value="1"/>
</dbReference>
<dbReference type="HAMAP" id="MF_01341">
    <property type="entry name" value="Ribosomal_uL15"/>
    <property type="match status" value="1"/>
</dbReference>
<accession>A0A381R8N7</accession>
<gene>
    <name evidence="6" type="ORF">METZ01_LOCUS40824</name>
</gene>
<reference evidence="6" key="1">
    <citation type="submission" date="2018-05" db="EMBL/GenBank/DDBJ databases">
        <authorList>
            <person name="Lanie J.A."/>
            <person name="Ng W.-L."/>
            <person name="Kazmierczak K.M."/>
            <person name="Andrzejewski T.M."/>
            <person name="Davidsen T.M."/>
            <person name="Wayne K.J."/>
            <person name="Tettelin H."/>
            <person name="Glass J.I."/>
            <person name="Rusch D."/>
            <person name="Podicherti R."/>
            <person name="Tsui H.-C.T."/>
            <person name="Winkler M.E."/>
        </authorList>
    </citation>
    <scope>NUCLEOTIDE SEQUENCE</scope>
</reference>
<comment type="similarity">
    <text evidence="1">Belongs to the universal ribosomal protein uL15 family.</text>
</comment>
<dbReference type="GO" id="GO:0003735">
    <property type="term" value="F:structural constituent of ribosome"/>
    <property type="evidence" value="ECO:0007669"/>
    <property type="project" value="InterPro"/>
</dbReference>
<organism evidence="6">
    <name type="scientific">marine metagenome</name>
    <dbReference type="NCBI Taxonomy" id="408172"/>
    <lineage>
        <taxon>unclassified sequences</taxon>
        <taxon>metagenomes</taxon>
        <taxon>ecological metagenomes</taxon>
    </lineage>
</organism>
<feature type="domain" description="Large ribosomal subunit protein uL15/eL18" evidence="5">
    <location>
        <begin position="78"/>
        <end position="144"/>
    </location>
</feature>
<dbReference type="EMBL" id="UINC01001748">
    <property type="protein sequence ID" value="SUZ87970.1"/>
    <property type="molecule type" value="Genomic_DNA"/>
</dbReference>
<dbReference type="InterPro" id="IPR005749">
    <property type="entry name" value="Ribosomal_uL15_bac-type"/>
</dbReference>
<dbReference type="InterPro" id="IPR030878">
    <property type="entry name" value="Ribosomal_uL15"/>
</dbReference>
<dbReference type="Gene3D" id="3.100.10.10">
    <property type="match status" value="1"/>
</dbReference>
<evidence type="ECO:0000256" key="2">
    <source>
        <dbReference type="ARBA" id="ARBA00022980"/>
    </source>
</evidence>
<dbReference type="InterPro" id="IPR001196">
    <property type="entry name" value="Ribosomal_uL15_CS"/>
</dbReference>
<protein>
    <recommendedName>
        <fullName evidence="5">Large ribosomal subunit protein uL15/eL18 domain-containing protein</fullName>
    </recommendedName>
</protein>
<feature type="region of interest" description="Disordered" evidence="4">
    <location>
        <begin position="1"/>
        <end position="53"/>
    </location>
</feature>
<evidence type="ECO:0000256" key="4">
    <source>
        <dbReference type="SAM" id="MobiDB-lite"/>
    </source>
</evidence>
<dbReference type="PROSITE" id="PS00475">
    <property type="entry name" value="RIBOSOMAL_L15"/>
    <property type="match status" value="1"/>
</dbReference>
<feature type="compositionally biased region" description="Gly residues" evidence="4">
    <location>
        <begin position="22"/>
        <end position="31"/>
    </location>
</feature>
<evidence type="ECO:0000256" key="3">
    <source>
        <dbReference type="ARBA" id="ARBA00023274"/>
    </source>
</evidence>
<evidence type="ECO:0000256" key="1">
    <source>
        <dbReference type="ARBA" id="ARBA00007320"/>
    </source>
</evidence>
<dbReference type="SUPFAM" id="SSF52080">
    <property type="entry name" value="Ribosomal proteins L15p and L18e"/>
    <property type="match status" value="1"/>
</dbReference>
<name>A0A381R8N7_9ZZZZ</name>
<keyword evidence="3" id="KW-0687">Ribonucleoprotein</keyword>
<dbReference type="GO" id="GO:0022625">
    <property type="term" value="C:cytosolic large ribosomal subunit"/>
    <property type="evidence" value="ECO:0007669"/>
    <property type="project" value="TreeGrafter"/>
</dbReference>
<sequence length="146" mass="16228">MKLTLLKPSKGATSNRKRVGRGHGSGLGRTAGRGEKGYHSRSGSKNRSWFEGGQMPIHRRLPKRGFSNYLFRKKYQIVNLRDIDDLNMDEIDSKKLFDNGLISSSLQPVKVLGDGEIKKAIKIKATSFSQSAILKIEKAGGKIELQ</sequence>